<evidence type="ECO:0000256" key="5">
    <source>
        <dbReference type="SAM" id="Phobius"/>
    </source>
</evidence>
<dbReference type="InterPro" id="IPR008217">
    <property type="entry name" value="Ccc1_fam"/>
</dbReference>
<keyword evidence="3 5" id="KW-1133">Transmembrane helix</keyword>
<evidence type="ECO:0000256" key="2">
    <source>
        <dbReference type="ARBA" id="ARBA00022692"/>
    </source>
</evidence>
<dbReference type="PANTHER" id="PTHR31851">
    <property type="entry name" value="FE(2+)/MN(2+) TRANSPORTER PCL1"/>
    <property type="match status" value="1"/>
</dbReference>
<protein>
    <submittedName>
        <fullName evidence="6">VIT1/CCC1 transporter family protein</fullName>
    </submittedName>
</protein>
<dbReference type="EMBL" id="BAAAUV010000009">
    <property type="protein sequence ID" value="GAA3217209.1"/>
    <property type="molecule type" value="Genomic_DNA"/>
</dbReference>
<proteinExistence type="predicted"/>
<dbReference type="Proteomes" id="UP001501237">
    <property type="component" value="Unassembled WGS sequence"/>
</dbReference>
<gene>
    <name evidence="6" type="ORF">GCM10010468_39790</name>
</gene>
<evidence type="ECO:0000256" key="1">
    <source>
        <dbReference type="ARBA" id="ARBA00004127"/>
    </source>
</evidence>
<evidence type="ECO:0000313" key="7">
    <source>
        <dbReference type="Proteomes" id="UP001501237"/>
    </source>
</evidence>
<feature type="transmembrane region" description="Helical" evidence="5">
    <location>
        <begin position="213"/>
        <end position="236"/>
    </location>
</feature>
<comment type="subcellular location">
    <subcellularLocation>
        <location evidence="1">Endomembrane system</location>
        <topology evidence="1">Multi-pass membrane protein</topology>
    </subcellularLocation>
</comment>
<evidence type="ECO:0000313" key="6">
    <source>
        <dbReference type="EMBL" id="GAA3217209.1"/>
    </source>
</evidence>
<evidence type="ECO:0000256" key="4">
    <source>
        <dbReference type="ARBA" id="ARBA00023136"/>
    </source>
</evidence>
<reference evidence="7" key="1">
    <citation type="journal article" date="2019" name="Int. J. Syst. Evol. Microbiol.">
        <title>The Global Catalogue of Microorganisms (GCM) 10K type strain sequencing project: providing services to taxonomists for standard genome sequencing and annotation.</title>
        <authorList>
            <consortium name="The Broad Institute Genomics Platform"/>
            <consortium name="The Broad Institute Genome Sequencing Center for Infectious Disease"/>
            <person name="Wu L."/>
            <person name="Ma J."/>
        </authorList>
    </citation>
    <scope>NUCLEOTIDE SEQUENCE [LARGE SCALE GENOMIC DNA]</scope>
    <source>
        <strain evidence="7">JCM 9377</strain>
    </source>
</reference>
<feature type="transmembrane region" description="Helical" evidence="5">
    <location>
        <begin position="186"/>
        <end position="207"/>
    </location>
</feature>
<accession>A0ABP6QBG7</accession>
<feature type="transmembrane region" description="Helical" evidence="5">
    <location>
        <begin position="248"/>
        <end position="268"/>
    </location>
</feature>
<sequence>MIIRGHTREVDETDWARLAPHWDPATASEDDGRAAEHALDAAEKTAERVAGGGIRAAVLGVNDGLVTNLCLILGVVGAHTEASTVRLTGLMSLLAGALSMAAGEWVSVRSQKEIAESMDGDLRRAWELSPPAVFARFSRGLRGFGLDRRTARRAEEEVTLAGSGPTVASRVIFGVTPDDGGSPVTAALSSLLLFGVGAFVPLVPWFFTEGTAAVVLSAVLTGAASLAVGGFLGLQSDRSWWWTALRQLLIVALASAITYGLGALAGTAV</sequence>
<keyword evidence="7" id="KW-1185">Reference proteome</keyword>
<dbReference type="Pfam" id="PF01988">
    <property type="entry name" value="VIT1"/>
    <property type="match status" value="1"/>
</dbReference>
<name>A0ABP6QBG7_9ACTN</name>
<keyword evidence="2 5" id="KW-0812">Transmembrane</keyword>
<organism evidence="6 7">
    <name type="scientific">Actinocorallia longicatena</name>
    <dbReference type="NCBI Taxonomy" id="111803"/>
    <lineage>
        <taxon>Bacteria</taxon>
        <taxon>Bacillati</taxon>
        <taxon>Actinomycetota</taxon>
        <taxon>Actinomycetes</taxon>
        <taxon>Streptosporangiales</taxon>
        <taxon>Thermomonosporaceae</taxon>
        <taxon>Actinocorallia</taxon>
    </lineage>
</organism>
<keyword evidence="4 5" id="KW-0472">Membrane</keyword>
<comment type="caution">
    <text evidence="6">The sequence shown here is derived from an EMBL/GenBank/DDBJ whole genome shotgun (WGS) entry which is preliminary data.</text>
</comment>
<evidence type="ECO:0000256" key="3">
    <source>
        <dbReference type="ARBA" id="ARBA00022989"/>
    </source>
</evidence>